<keyword evidence="2" id="KW-1133">Transmembrane helix</keyword>
<protein>
    <recommendedName>
        <fullName evidence="5">Transmembrane protein 242</fullName>
    </recommendedName>
</protein>
<dbReference type="EMBL" id="KE346366">
    <property type="protein sequence ID" value="KJE94135.1"/>
    <property type="molecule type" value="Genomic_DNA"/>
</dbReference>
<feature type="transmembrane region" description="Helical" evidence="2">
    <location>
        <begin position="38"/>
        <end position="57"/>
    </location>
</feature>
<evidence type="ECO:0000313" key="4">
    <source>
        <dbReference type="Proteomes" id="UP000008743"/>
    </source>
</evidence>
<evidence type="ECO:0000313" key="3">
    <source>
        <dbReference type="EMBL" id="KJE94135.1"/>
    </source>
</evidence>
<reference evidence="4" key="1">
    <citation type="submission" date="2011-02" db="EMBL/GenBank/DDBJ databases">
        <title>The Genome Sequence of Capsaspora owczarzaki ATCC 30864.</title>
        <authorList>
            <person name="Russ C."/>
            <person name="Cuomo C."/>
            <person name="Burger G."/>
            <person name="Gray M.W."/>
            <person name="Holland P.W.H."/>
            <person name="King N."/>
            <person name="Lang F.B.F."/>
            <person name="Roger A.J."/>
            <person name="Ruiz-Trillo I."/>
            <person name="Young S.K."/>
            <person name="Zeng Q."/>
            <person name="Gargeya S."/>
            <person name="Alvarado L."/>
            <person name="Berlin A."/>
            <person name="Chapman S.B."/>
            <person name="Chen Z."/>
            <person name="Freedman E."/>
            <person name="Gellesch M."/>
            <person name="Goldberg J."/>
            <person name="Griggs A."/>
            <person name="Gujja S."/>
            <person name="Heilman E."/>
            <person name="Heiman D."/>
            <person name="Howarth C."/>
            <person name="Mehta T."/>
            <person name="Neiman D."/>
            <person name="Pearson M."/>
            <person name="Roberts A."/>
            <person name="Saif S."/>
            <person name="Shea T."/>
            <person name="Shenoy N."/>
            <person name="Sisk P."/>
            <person name="Stolte C."/>
            <person name="Sykes S."/>
            <person name="White J."/>
            <person name="Yandava C."/>
            <person name="Haas B."/>
            <person name="Nusbaum C."/>
            <person name="Birren B."/>
        </authorList>
    </citation>
    <scope>NUCLEOTIDE SEQUENCE</scope>
    <source>
        <strain evidence="4">ATCC 30864</strain>
    </source>
</reference>
<evidence type="ECO:0000256" key="2">
    <source>
        <dbReference type="SAM" id="Phobius"/>
    </source>
</evidence>
<evidence type="ECO:0008006" key="5">
    <source>
        <dbReference type="Google" id="ProtNLM"/>
    </source>
</evidence>
<dbReference type="InParanoid" id="A0A0D2WQW0"/>
<feature type="transmembrane region" description="Helical" evidence="2">
    <location>
        <begin position="124"/>
        <end position="144"/>
    </location>
</feature>
<feature type="region of interest" description="Disordered" evidence="1">
    <location>
        <begin position="179"/>
        <end position="249"/>
    </location>
</feature>
<sequence length="249" mass="26141">MSETGTTTTTPTTTAITTTTTTTITTTASNASEWSPQAVGIAAGVAFTVGFVGRLVVVTRKQSRQLKEQMRTAHEQVAQTRLRPAQAYQTAARTPSSRTSHVPLRDMLSLSSHPTSPSAFAAKALIFGTVLCGTVAGISVFAVAKSMGVSSMEEFAHRMRVIVPEYSASISSSIRGLGLASTRNQPSDDANAAKPAASHEATPTTTAKVALPPSSIPQEDETFEQRMRRIFGRRAAEPASSPSSPSSAS</sequence>
<accession>A0A0D2WQW0</accession>
<dbReference type="Proteomes" id="UP000008743">
    <property type="component" value="Unassembled WGS sequence"/>
</dbReference>
<gene>
    <name evidence="3" type="ORF">CAOG_004820</name>
</gene>
<feature type="compositionally biased region" description="Low complexity" evidence="1">
    <location>
        <begin position="237"/>
        <end position="249"/>
    </location>
</feature>
<name>A0A0D2WQW0_CAPO3</name>
<keyword evidence="4" id="KW-1185">Reference proteome</keyword>
<evidence type="ECO:0000256" key="1">
    <source>
        <dbReference type="SAM" id="MobiDB-lite"/>
    </source>
</evidence>
<keyword evidence="2" id="KW-0472">Membrane</keyword>
<dbReference type="AlphaFoldDB" id="A0A0D2WQW0"/>
<keyword evidence="2" id="KW-0812">Transmembrane</keyword>
<dbReference type="RefSeq" id="XP_004347571.1">
    <property type="nucleotide sequence ID" value="XM_004347521.2"/>
</dbReference>
<proteinExistence type="predicted"/>
<organism evidence="3 4">
    <name type="scientific">Capsaspora owczarzaki (strain ATCC 30864)</name>
    <dbReference type="NCBI Taxonomy" id="595528"/>
    <lineage>
        <taxon>Eukaryota</taxon>
        <taxon>Filasterea</taxon>
        <taxon>Capsaspora</taxon>
    </lineage>
</organism>